<dbReference type="GO" id="GO:0032007">
    <property type="term" value="P:negative regulation of TOR signaling"/>
    <property type="evidence" value="ECO:0007669"/>
    <property type="project" value="TreeGrafter"/>
</dbReference>
<dbReference type="InterPro" id="IPR018515">
    <property type="entry name" value="Tuberin-type_domain"/>
</dbReference>
<dbReference type="GO" id="GO:0051056">
    <property type="term" value="P:regulation of small GTPase mediated signal transduction"/>
    <property type="evidence" value="ECO:0007669"/>
    <property type="project" value="InterPro"/>
</dbReference>
<evidence type="ECO:0000256" key="1">
    <source>
        <dbReference type="ARBA" id="ARBA00022468"/>
    </source>
</evidence>
<feature type="region of interest" description="Disordered" evidence="2">
    <location>
        <begin position="280"/>
        <end position="324"/>
    </location>
</feature>
<name>A0A9W9AHM4_9AGAR</name>
<dbReference type="Gene3D" id="3.40.50.11210">
    <property type="entry name" value="Rap/Ran-GAP"/>
    <property type="match status" value="1"/>
</dbReference>
<dbReference type="InterPro" id="IPR000331">
    <property type="entry name" value="Rap/Ran_GAP_dom"/>
</dbReference>
<dbReference type="PANTHER" id="PTHR10063:SF0">
    <property type="entry name" value="TUBERIN"/>
    <property type="match status" value="1"/>
</dbReference>
<feature type="compositionally biased region" description="Polar residues" evidence="2">
    <location>
        <begin position="301"/>
        <end position="312"/>
    </location>
</feature>
<evidence type="ECO:0000256" key="2">
    <source>
        <dbReference type="SAM" id="MobiDB-lite"/>
    </source>
</evidence>
<evidence type="ECO:0000313" key="5">
    <source>
        <dbReference type="Proteomes" id="UP001150266"/>
    </source>
</evidence>
<dbReference type="PROSITE" id="PS50085">
    <property type="entry name" value="RAPGAP"/>
    <property type="match status" value="1"/>
</dbReference>
<reference evidence="4" key="1">
    <citation type="submission" date="2022-08" db="EMBL/GenBank/DDBJ databases">
        <title>A Global Phylogenomic Analysis of the Shiitake Genus Lentinula.</title>
        <authorList>
            <consortium name="DOE Joint Genome Institute"/>
            <person name="Sierra-Patev S."/>
            <person name="Min B."/>
            <person name="Naranjo-Ortiz M."/>
            <person name="Looney B."/>
            <person name="Konkel Z."/>
            <person name="Slot J.C."/>
            <person name="Sakamoto Y."/>
            <person name="Steenwyk J.L."/>
            <person name="Rokas A."/>
            <person name="Carro J."/>
            <person name="Camarero S."/>
            <person name="Ferreira P."/>
            <person name="Molpeceres G."/>
            <person name="Ruiz-Duenas F.J."/>
            <person name="Serrano A."/>
            <person name="Henrissat B."/>
            <person name="Drula E."/>
            <person name="Hughes K.W."/>
            <person name="Mata J.L."/>
            <person name="Ishikawa N.K."/>
            <person name="Vargas-Isla R."/>
            <person name="Ushijima S."/>
            <person name="Smith C.A."/>
            <person name="Ahrendt S."/>
            <person name="Andreopoulos W."/>
            <person name="He G."/>
            <person name="Labutti K."/>
            <person name="Lipzen A."/>
            <person name="Ng V."/>
            <person name="Riley R."/>
            <person name="Sandor L."/>
            <person name="Barry K."/>
            <person name="Martinez A.T."/>
            <person name="Xiao Y."/>
            <person name="Gibbons J.G."/>
            <person name="Terashima K."/>
            <person name="Grigoriev I.V."/>
            <person name="Hibbett D.S."/>
        </authorList>
    </citation>
    <scope>NUCLEOTIDE SEQUENCE</scope>
    <source>
        <strain evidence="4">JLM2183</strain>
    </source>
</reference>
<feature type="domain" description="Rap-GAP" evidence="3">
    <location>
        <begin position="851"/>
        <end position="1089"/>
    </location>
</feature>
<dbReference type="FunFam" id="3.40.50.11210:FF:000007">
    <property type="entry name" value="Tuberous sclerosis 2"/>
    <property type="match status" value="1"/>
</dbReference>
<dbReference type="Pfam" id="PF02145">
    <property type="entry name" value="Rap_GAP"/>
    <property type="match status" value="1"/>
</dbReference>
<dbReference type="GO" id="GO:0005096">
    <property type="term" value="F:GTPase activator activity"/>
    <property type="evidence" value="ECO:0007669"/>
    <property type="project" value="UniProtKB-KW"/>
</dbReference>
<gene>
    <name evidence="4" type="ORF">J3R30DRAFT_2401972</name>
</gene>
<dbReference type="OrthoDB" id="19311at2759"/>
<dbReference type="PANTHER" id="PTHR10063">
    <property type="entry name" value="TUBERIN"/>
    <property type="match status" value="1"/>
</dbReference>
<protein>
    <recommendedName>
        <fullName evidence="3">Rap-GAP domain-containing protein</fullName>
    </recommendedName>
</protein>
<comment type="caution">
    <text evidence="4">The sequence shown here is derived from an EMBL/GenBank/DDBJ whole genome shotgun (WGS) entry which is preliminary data.</text>
</comment>
<dbReference type="EMBL" id="JAOTPV010000006">
    <property type="protein sequence ID" value="KAJ4481121.1"/>
    <property type="molecule type" value="Genomic_DNA"/>
</dbReference>
<dbReference type="InterPro" id="IPR027107">
    <property type="entry name" value="Tuberin/Ral-act_asu"/>
</dbReference>
<dbReference type="Pfam" id="PF03542">
    <property type="entry name" value="Tuberin"/>
    <property type="match status" value="1"/>
</dbReference>
<evidence type="ECO:0000313" key="4">
    <source>
        <dbReference type="EMBL" id="KAJ4481121.1"/>
    </source>
</evidence>
<organism evidence="4 5">
    <name type="scientific">Lentinula aciculospora</name>
    <dbReference type="NCBI Taxonomy" id="153920"/>
    <lineage>
        <taxon>Eukaryota</taxon>
        <taxon>Fungi</taxon>
        <taxon>Dikarya</taxon>
        <taxon>Basidiomycota</taxon>
        <taxon>Agaricomycotina</taxon>
        <taxon>Agaricomycetes</taxon>
        <taxon>Agaricomycetidae</taxon>
        <taxon>Agaricales</taxon>
        <taxon>Marasmiineae</taxon>
        <taxon>Omphalotaceae</taxon>
        <taxon>Lentinula</taxon>
    </lineage>
</organism>
<feature type="compositionally biased region" description="Basic and acidic residues" evidence="2">
    <location>
        <begin position="286"/>
        <end position="299"/>
    </location>
</feature>
<dbReference type="InterPro" id="IPR035974">
    <property type="entry name" value="Rap/Ran-GAP_sf"/>
</dbReference>
<keyword evidence="5" id="KW-1185">Reference proteome</keyword>
<dbReference type="AlphaFoldDB" id="A0A9W9AHM4"/>
<dbReference type="SUPFAM" id="SSF111347">
    <property type="entry name" value="Rap/Ran-GAP"/>
    <property type="match status" value="1"/>
</dbReference>
<accession>A0A9W9AHM4</accession>
<keyword evidence="1" id="KW-0343">GTPase activation</keyword>
<sequence length="1125" mass="125976">MPGYRRPLANLAFEFCRRLVAGDLGDTDNCDTVWKILADEVVLRIFEGVLDEEESVGESDQDFSVETIVAFLAECAEAFEPSVDDDEDEAEFAGTFESHGPSSPHTATHMSSTFASPLLSRVQNDVYPDAGSSRSQSLHPSDDFFENPNSNSSRMVANRSYPIQALSALISIFSQLCFTPHAPPADYDYVLAYILRVFESLTLLPVKGKSVRVRLVTLQFLMRLRADRDHRLYFSDTGYDPEAQVISLSALINRVGLSENADAPPPPTLDAVSELRKARARARIPPSERDMMPSRDRGGRLSQSFSRNATSRSRSRVGGPVLAGSVPRSRTRTALWRVPEQLLFSVDTVDTPSEILGTYDPSGPDGVVVLPISEYLSTLLTILESEKSWDILSYVLCHLPIQLANKHLFCGPKSRVVISKILTILCLGVLEGGTFARSIERWPLGIKIRDAHGLCYHTLSVLVSYKGYFDIKQRHSLVEVFLGGLSGQPATIMCCLNALSVSVFELQPSVIRYLSSILEKLSQIMSNPDMAVHILSFLSIVGSHPPLYSNFVENDYKMVFGVALQYLQHHNRMTRADSPDSPMKSWALSQHVRILSYHLVYVWFLAVKLPDRPKYLRYITRQLLLANEGNDQVDDPTEVCFDWLARYTYASADPRPANSLLQDIVINSTSATEGQGISRSLADTATSEKTWLLGNSIVTIRALRKLGWIELLSRRPSGYTKFLGRLENVPLVGPGDVDPDMFTIPAVHLMDREFSQAHRPDADEDGKEEDRGEQRHLVHDLLGRPQTNQEEPHRPDPLAGYVWSRTAPSQRRKDVAIDPSFFALQLSSYPDRLGPSNVRMLVDSAAVPKFTANLDRMPVIDTHKVGIMYVAPGQATEIEILRNTHGSPAYTTFLEGIGRLINLRGQIDVYAGGLNPDEDGEYAYAWWDDIGQILYHTATMMPSHPHDEHSTFKKRHIGNDFVRIVWNDSGMPYRFDTLATQFQFVNIVIEPHSVGHISAYSSSFHETEYFKVVVQRADGMIEFAPVGHYKLVSAENLPLLVRQLSLLADWFAYVFSRTDGDTLRVDVRTNWQERLSAIRRFKDQQIKASGSDTKENGSVVDSVDDKGQKDGILAQEAFRDFTSSF</sequence>
<dbReference type="GO" id="GO:0033596">
    <property type="term" value="C:TSC1-TSC2 complex"/>
    <property type="evidence" value="ECO:0007669"/>
    <property type="project" value="TreeGrafter"/>
</dbReference>
<feature type="region of interest" description="Disordered" evidence="2">
    <location>
        <begin position="128"/>
        <end position="149"/>
    </location>
</feature>
<dbReference type="GO" id="GO:0005634">
    <property type="term" value="C:nucleus"/>
    <property type="evidence" value="ECO:0007669"/>
    <property type="project" value="InterPro"/>
</dbReference>
<proteinExistence type="predicted"/>
<dbReference type="Proteomes" id="UP001150266">
    <property type="component" value="Unassembled WGS sequence"/>
</dbReference>
<evidence type="ECO:0000259" key="3">
    <source>
        <dbReference type="PROSITE" id="PS50085"/>
    </source>
</evidence>